<feature type="compositionally biased region" description="Pro residues" evidence="15">
    <location>
        <begin position="389"/>
        <end position="399"/>
    </location>
</feature>
<dbReference type="Gene3D" id="3.30.420.10">
    <property type="entry name" value="Ribonuclease H-like superfamily/Ribonuclease H"/>
    <property type="match status" value="1"/>
</dbReference>
<dbReference type="GO" id="GO:0016787">
    <property type="term" value="F:hydrolase activity"/>
    <property type="evidence" value="ECO:0007669"/>
    <property type="project" value="UniProtKB-KW"/>
</dbReference>
<evidence type="ECO:0000256" key="7">
    <source>
        <dbReference type="ARBA" id="ARBA00022842"/>
    </source>
</evidence>
<keyword evidence="8" id="KW-0694">RNA-binding</keyword>
<dbReference type="InterPro" id="IPR025724">
    <property type="entry name" value="GAG-pre-integrase_dom"/>
</dbReference>
<evidence type="ECO:0000256" key="2">
    <source>
        <dbReference type="ARBA" id="ARBA00022695"/>
    </source>
</evidence>
<feature type="non-terminal residue" evidence="17">
    <location>
        <position position="1"/>
    </location>
</feature>
<comment type="catalytic activity">
    <reaction evidence="14">
        <text>DNA(n) + a 2'-deoxyribonucleoside 5'-triphosphate = DNA(n+1) + diphosphate</text>
        <dbReference type="Rhea" id="RHEA:22508"/>
        <dbReference type="Rhea" id="RHEA-COMP:17339"/>
        <dbReference type="Rhea" id="RHEA-COMP:17340"/>
        <dbReference type="ChEBI" id="CHEBI:33019"/>
        <dbReference type="ChEBI" id="CHEBI:61560"/>
        <dbReference type="ChEBI" id="CHEBI:173112"/>
        <dbReference type="EC" id="2.7.7.7"/>
    </reaction>
</comment>
<comment type="catalytic activity">
    <reaction evidence="13">
        <text>DNA(n) + a 2'-deoxyribonucleoside 5'-triphosphate = DNA(n+1) + diphosphate</text>
        <dbReference type="Rhea" id="RHEA:22508"/>
        <dbReference type="Rhea" id="RHEA-COMP:17339"/>
        <dbReference type="Rhea" id="RHEA-COMP:17340"/>
        <dbReference type="ChEBI" id="CHEBI:33019"/>
        <dbReference type="ChEBI" id="CHEBI:61560"/>
        <dbReference type="ChEBI" id="CHEBI:173112"/>
        <dbReference type="EC" id="2.7.7.49"/>
    </reaction>
</comment>
<feature type="compositionally biased region" description="Basic and acidic residues" evidence="15">
    <location>
        <begin position="323"/>
        <end position="333"/>
    </location>
</feature>
<keyword evidence="6" id="KW-0378">Hydrolase</keyword>
<evidence type="ECO:0000256" key="14">
    <source>
        <dbReference type="ARBA" id="ARBA00049244"/>
    </source>
</evidence>
<dbReference type="HOGENOM" id="CLU_001650_20_3_1"/>
<dbReference type="InterPro" id="IPR057670">
    <property type="entry name" value="SH3_retrovirus"/>
</dbReference>
<dbReference type="Pfam" id="PF25597">
    <property type="entry name" value="SH3_retrovirus"/>
    <property type="match status" value="1"/>
</dbReference>
<dbReference type="GO" id="GO:0032196">
    <property type="term" value="P:transposition"/>
    <property type="evidence" value="ECO:0007669"/>
    <property type="project" value="UniProtKB-KW"/>
</dbReference>
<dbReference type="InterPro" id="IPR036397">
    <property type="entry name" value="RNaseH_sf"/>
</dbReference>
<feature type="compositionally biased region" description="Pro residues" evidence="15">
    <location>
        <begin position="340"/>
        <end position="349"/>
    </location>
</feature>
<keyword evidence="5" id="KW-0255">Endonuclease</keyword>
<dbReference type="SUPFAM" id="SSF53098">
    <property type="entry name" value="Ribonuclease H-like"/>
    <property type="match status" value="1"/>
</dbReference>
<reference evidence="17 18" key="1">
    <citation type="journal article" date="2012" name="BMC Genomics">
        <title>Comparative genomics of the white-rot fungi, Phanerochaete carnosa and P. chrysosporium, to elucidate the genetic basis of the distinct wood types they colonize.</title>
        <authorList>
            <person name="Suzuki H."/>
            <person name="MacDonald J."/>
            <person name="Syed K."/>
            <person name="Salamov A."/>
            <person name="Hori C."/>
            <person name="Aerts A."/>
            <person name="Henrissat B."/>
            <person name="Wiebenga A."/>
            <person name="vanKuyk P.A."/>
            <person name="Barry K."/>
            <person name="Lindquist E."/>
            <person name="LaButti K."/>
            <person name="Lapidus A."/>
            <person name="Lucas S."/>
            <person name="Coutinho P."/>
            <person name="Gong Y."/>
            <person name="Samejima M."/>
            <person name="Mahadevan R."/>
            <person name="Abou-Zaid M."/>
            <person name="de Vries R.P."/>
            <person name="Igarashi K."/>
            <person name="Yadav J.S."/>
            <person name="Grigoriev I.V."/>
            <person name="Master E.R."/>
        </authorList>
    </citation>
    <scope>NUCLEOTIDE SEQUENCE [LARGE SCALE GENOMIC DNA]</scope>
    <source>
        <strain evidence="17 18">HHB-10118-sp</strain>
    </source>
</reference>
<evidence type="ECO:0000256" key="13">
    <source>
        <dbReference type="ARBA" id="ARBA00048173"/>
    </source>
</evidence>
<evidence type="ECO:0000256" key="4">
    <source>
        <dbReference type="ARBA" id="ARBA00022723"/>
    </source>
</evidence>
<dbReference type="InterPro" id="IPR001584">
    <property type="entry name" value="Integrase_cat-core"/>
</dbReference>
<dbReference type="InParanoid" id="K5VFT8"/>
<keyword evidence="12" id="KW-0233">DNA recombination</keyword>
<evidence type="ECO:0000256" key="6">
    <source>
        <dbReference type="ARBA" id="ARBA00022801"/>
    </source>
</evidence>
<keyword evidence="18" id="KW-1185">Reference proteome</keyword>
<evidence type="ECO:0000256" key="5">
    <source>
        <dbReference type="ARBA" id="ARBA00022759"/>
    </source>
</evidence>
<dbReference type="GO" id="GO:0006310">
    <property type="term" value="P:DNA recombination"/>
    <property type="evidence" value="ECO:0007669"/>
    <property type="project" value="UniProtKB-KW"/>
</dbReference>
<dbReference type="PANTHER" id="PTHR42648:SF11">
    <property type="entry name" value="TRANSPOSON TY4-P GAG-POL POLYPROTEIN"/>
    <property type="match status" value="1"/>
</dbReference>
<keyword evidence="10" id="KW-0695">RNA-directed DNA polymerase</keyword>
<dbReference type="GO" id="GO:0005634">
    <property type="term" value="C:nucleus"/>
    <property type="evidence" value="ECO:0007669"/>
    <property type="project" value="UniProtKB-ARBA"/>
</dbReference>
<evidence type="ECO:0000256" key="8">
    <source>
        <dbReference type="ARBA" id="ARBA00022884"/>
    </source>
</evidence>
<feature type="compositionally biased region" description="Basic and acidic residues" evidence="15">
    <location>
        <begin position="361"/>
        <end position="377"/>
    </location>
</feature>
<evidence type="ECO:0000256" key="1">
    <source>
        <dbReference type="ARBA" id="ARBA00022578"/>
    </source>
</evidence>
<evidence type="ECO:0000256" key="15">
    <source>
        <dbReference type="SAM" id="MobiDB-lite"/>
    </source>
</evidence>
<dbReference type="Proteomes" id="UP000008370">
    <property type="component" value="Unassembled WGS sequence"/>
</dbReference>
<dbReference type="InterPro" id="IPR012337">
    <property type="entry name" value="RNaseH-like_sf"/>
</dbReference>
<dbReference type="GO" id="GO:0015074">
    <property type="term" value="P:DNA integration"/>
    <property type="evidence" value="ECO:0007669"/>
    <property type="project" value="UniProtKB-KW"/>
</dbReference>
<feature type="compositionally biased region" description="Polar residues" evidence="15">
    <location>
        <begin position="408"/>
        <end position="420"/>
    </location>
</feature>
<dbReference type="RefSeq" id="XP_007389635.1">
    <property type="nucleotide sequence ID" value="XM_007389573.1"/>
</dbReference>
<dbReference type="InterPro" id="IPR039537">
    <property type="entry name" value="Retrotran_Ty1/copia-like"/>
</dbReference>
<dbReference type="GO" id="GO:0003723">
    <property type="term" value="F:RNA binding"/>
    <property type="evidence" value="ECO:0007669"/>
    <property type="project" value="UniProtKB-KW"/>
</dbReference>
<accession>K5VFT8</accession>
<dbReference type="OrthoDB" id="3261476at2759"/>
<proteinExistence type="predicted"/>
<keyword evidence="3" id="KW-0540">Nuclease</keyword>
<feature type="non-terminal residue" evidence="17">
    <location>
        <position position="420"/>
    </location>
</feature>
<evidence type="ECO:0000256" key="3">
    <source>
        <dbReference type="ARBA" id="ARBA00022722"/>
    </source>
</evidence>
<dbReference type="PROSITE" id="PS50994">
    <property type="entry name" value="INTEGRASE"/>
    <property type="match status" value="1"/>
</dbReference>
<evidence type="ECO:0000256" key="11">
    <source>
        <dbReference type="ARBA" id="ARBA00022932"/>
    </source>
</evidence>
<dbReference type="AlphaFoldDB" id="K5VFT8"/>
<name>K5VFT8_PHACS</name>
<dbReference type="KEGG" id="pco:PHACADRAFT_58680"/>
<dbReference type="EMBL" id="JH930468">
    <property type="protein sequence ID" value="EKM61876.1"/>
    <property type="molecule type" value="Genomic_DNA"/>
</dbReference>
<keyword evidence="1" id="KW-0815">Transposition</keyword>
<dbReference type="GO" id="GO:0003887">
    <property type="term" value="F:DNA-directed DNA polymerase activity"/>
    <property type="evidence" value="ECO:0007669"/>
    <property type="project" value="UniProtKB-KW"/>
</dbReference>
<keyword evidence="2" id="KW-0548">Nucleotidyltransferase</keyword>
<dbReference type="GO" id="GO:0003964">
    <property type="term" value="F:RNA-directed DNA polymerase activity"/>
    <property type="evidence" value="ECO:0007669"/>
    <property type="project" value="UniProtKB-KW"/>
</dbReference>
<evidence type="ECO:0000313" key="17">
    <source>
        <dbReference type="EMBL" id="EKM61876.1"/>
    </source>
</evidence>
<evidence type="ECO:0000256" key="12">
    <source>
        <dbReference type="ARBA" id="ARBA00023172"/>
    </source>
</evidence>
<dbReference type="GO" id="GO:0004519">
    <property type="term" value="F:endonuclease activity"/>
    <property type="evidence" value="ECO:0007669"/>
    <property type="project" value="UniProtKB-KW"/>
</dbReference>
<evidence type="ECO:0000259" key="16">
    <source>
        <dbReference type="PROSITE" id="PS50994"/>
    </source>
</evidence>
<sequence length="420" mass="47960">LYWLEAEVLTRTSEIKPGTLMSVKSDDPYTLWHRRFGHARKKSVVQLPGNVKGVLDKISAPTRDTPCDGCKFGKSRRDAFPASDSCADHPLDLIHMDLVKYPSLSLDGYKFALTTLDDYSSFYYSSFGLVWYLKRKSDAFSAFKQFVTWAETQAERKLKAIRLNRGGEFLGREFNDFLAERGIERQLSVARTPQQNGRAECWQQTIQNKAEAMRHHAGMTSGFWKLASETAVHIYNRQPLRCHQWKPPITKWNGTVPDVLYFRVWGCKAYVHTHKDVRVNKLQPKAKVMIFIGYKIGTKGYRFWDPTAWTIVVSRDVTFDESSFPKRDDRPREPGMSQDPLPPVLPDLPNPDLTSPDDFTPDDHSPDNAHPQPRQDEPQQEDDDKIPFAPGPPSGPPPPQREHYRPHQSGQASPSRQAAP</sequence>
<dbReference type="GeneID" id="18920108"/>
<evidence type="ECO:0000256" key="9">
    <source>
        <dbReference type="ARBA" id="ARBA00022908"/>
    </source>
</evidence>
<feature type="domain" description="Integrase catalytic" evidence="16">
    <location>
        <begin position="86"/>
        <end position="256"/>
    </location>
</feature>
<keyword evidence="4" id="KW-0479">Metal-binding</keyword>
<protein>
    <recommendedName>
        <fullName evidence="16">Integrase catalytic domain-containing protein</fullName>
    </recommendedName>
</protein>
<keyword evidence="9" id="KW-0229">DNA integration</keyword>
<keyword evidence="11" id="KW-0239">DNA-directed DNA polymerase</keyword>
<keyword evidence="7" id="KW-0460">Magnesium</keyword>
<dbReference type="GO" id="GO:0046872">
    <property type="term" value="F:metal ion binding"/>
    <property type="evidence" value="ECO:0007669"/>
    <property type="project" value="UniProtKB-KW"/>
</dbReference>
<evidence type="ECO:0000256" key="10">
    <source>
        <dbReference type="ARBA" id="ARBA00022918"/>
    </source>
</evidence>
<evidence type="ECO:0000313" key="18">
    <source>
        <dbReference type="Proteomes" id="UP000008370"/>
    </source>
</evidence>
<keyword evidence="11" id="KW-0808">Transferase</keyword>
<dbReference type="Pfam" id="PF13976">
    <property type="entry name" value="gag_pre-integrs"/>
    <property type="match status" value="1"/>
</dbReference>
<organism evidence="17 18">
    <name type="scientific">Phanerochaete carnosa (strain HHB-10118-sp)</name>
    <name type="common">White-rot fungus</name>
    <name type="synonym">Peniophora carnosa</name>
    <dbReference type="NCBI Taxonomy" id="650164"/>
    <lineage>
        <taxon>Eukaryota</taxon>
        <taxon>Fungi</taxon>
        <taxon>Dikarya</taxon>
        <taxon>Basidiomycota</taxon>
        <taxon>Agaricomycotina</taxon>
        <taxon>Agaricomycetes</taxon>
        <taxon>Polyporales</taxon>
        <taxon>Phanerochaetaceae</taxon>
        <taxon>Phanerochaete</taxon>
    </lineage>
</organism>
<dbReference type="PANTHER" id="PTHR42648">
    <property type="entry name" value="TRANSPOSASE, PUTATIVE-RELATED"/>
    <property type="match status" value="1"/>
</dbReference>
<feature type="region of interest" description="Disordered" evidence="15">
    <location>
        <begin position="320"/>
        <end position="420"/>
    </location>
</feature>
<gene>
    <name evidence="17" type="ORF">PHACADRAFT_58680</name>
</gene>